<keyword evidence="1" id="KW-0812">Transmembrane</keyword>
<protein>
    <recommendedName>
        <fullName evidence="4">Lipoprotein</fullName>
    </recommendedName>
</protein>
<dbReference type="RefSeq" id="WP_310024849.1">
    <property type="nucleotide sequence ID" value="NZ_JAVDVI010000003.1"/>
</dbReference>
<name>A0ABU1TLU5_9FLAO</name>
<comment type="caution">
    <text evidence="2">The sequence shown here is derived from an EMBL/GenBank/DDBJ whole genome shotgun (WGS) entry which is preliminary data.</text>
</comment>
<keyword evidence="1" id="KW-0472">Membrane</keyword>
<evidence type="ECO:0000313" key="2">
    <source>
        <dbReference type="EMBL" id="MDR6966944.1"/>
    </source>
</evidence>
<feature type="transmembrane region" description="Helical" evidence="1">
    <location>
        <begin position="7"/>
        <end position="24"/>
    </location>
</feature>
<evidence type="ECO:0008006" key="4">
    <source>
        <dbReference type="Google" id="ProtNLM"/>
    </source>
</evidence>
<accession>A0ABU1TLU5</accession>
<evidence type="ECO:0000313" key="3">
    <source>
        <dbReference type="Proteomes" id="UP001255185"/>
    </source>
</evidence>
<keyword evidence="1" id="KW-1133">Transmembrane helix</keyword>
<gene>
    <name evidence="2" type="ORF">J2X31_000944</name>
</gene>
<reference evidence="2 3" key="1">
    <citation type="submission" date="2023-07" db="EMBL/GenBank/DDBJ databases">
        <title>Sorghum-associated microbial communities from plants grown in Nebraska, USA.</title>
        <authorList>
            <person name="Schachtman D."/>
        </authorList>
    </citation>
    <scope>NUCLEOTIDE SEQUENCE [LARGE SCALE GENOMIC DNA]</scope>
    <source>
        <strain evidence="2 3">3773</strain>
    </source>
</reference>
<keyword evidence="3" id="KW-1185">Reference proteome</keyword>
<proteinExistence type="predicted"/>
<dbReference type="Proteomes" id="UP001255185">
    <property type="component" value="Unassembled WGS sequence"/>
</dbReference>
<dbReference type="EMBL" id="JAVDVI010000003">
    <property type="protein sequence ID" value="MDR6966944.1"/>
    <property type="molecule type" value="Genomic_DNA"/>
</dbReference>
<evidence type="ECO:0000256" key="1">
    <source>
        <dbReference type="SAM" id="Phobius"/>
    </source>
</evidence>
<sequence>MKKANSISLMILGCALLPIGILTENLFVKYSTLFTSILLNIIAIVLSFKEKNENK</sequence>
<feature type="transmembrane region" description="Helical" evidence="1">
    <location>
        <begin position="30"/>
        <end position="48"/>
    </location>
</feature>
<organism evidence="2 3">
    <name type="scientific">Flavobacterium arsenatis</name>
    <dbReference type="NCBI Taxonomy" id="1484332"/>
    <lineage>
        <taxon>Bacteria</taxon>
        <taxon>Pseudomonadati</taxon>
        <taxon>Bacteroidota</taxon>
        <taxon>Flavobacteriia</taxon>
        <taxon>Flavobacteriales</taxon>
        <taxon>Flavobacteriaceae</taxon>
        <taxon>Flavobacterium</taxon>
    </lineage>
</organism>